<dbReference type="InterPro" id="IPR002591">
    <property type="entry name" value="Phosphodiest/P_Trfase"/>
</dbReference>
<dbReference type="Pfam" id="PF01663">
    <property type="entry name" value="Phosphodiest"/>
    <property type="match status" value="1"/>
</dbReference>
<dbReference type="KEGG" id="sil:SPO3000"/>
<evidence type="ECO:0000313" key="3">
    <source>
        <dbReference type="Proteomes" id="UP000001023"/>
    </source>
</evidence>
<protein>
    <recommendedName>
        <fullName evidence="4">Type I phosphodiesterase/nucleotide pyrophosphatase family protein</fullName>
    </recommendedName>
</protein>
<reference evidence="2 3" key="1">
    <citation type="journal article" date="2004" name="Nature">
        <title>Genome sequence of Silicibacter pomeroyi reveals adaptations to the marine environment.</title>
        <authorList>
            <person name="Moran M.A."/>
            <person name="Buchan A."/>
            <person name="Gonzalez J.M."/>
            <person name="Heidelberg J.F."/>
            <person name="Whitman W.B."/>
            <person name="Kiene R.P."/>
            <person name="Henriksen J.R."/>
            <person name="King G.M."/>
            <person name="Belas R."/>
            <person name="Fuqua C."/>
            <person name="Brinkac L."/>
            <person name="Lewis M."/>
            <person name="Johri S."/>
            <person name="Weaver B."/>
            <person name="Pai G."/>
            <person name="Eisen J.A."/>
            <person name="Rahe E."/>
            <person name="Sheldon W.M."/>
            <person name="Ye W."/>
            <person name="Miller T.R."/>
            <person name="Carlton J."/>
            <person name="Rasko D.A."/>
            <person name="Paulsen I.T."/>
            <person name="Ren Q."/>
            <person name="Daugherty S.C."/>
            <person name="Deboy R.T."/>
            <person name="Dodson R.J."/>
            <person name="Durkin A.S."/>
            <person name="Madupu R."/>
            <person name="Nelson W.C."/>
            <person name="Sullivan S.A."/>
            <person name="Rosovitz M.J."/>
            <person name="Haft D.H."/>
            <person name="Selengut J."/>
            <person name="Ward N."/>
        </authorList>
    </citation>
    <scope>NUCLEOTIDE SEQUENCE [LARGE SCALE GENOMIC DNA]</scope>
    <source>
        <strain evidence="3">ATCC 700808 / DSM 15171 / DSS-3</strain>
    </source>
</reference>
<feature type="region of interest" description="Disordered" evidence="1">
    <location>
        <begin position="1"/>
        <end position="26"/>
    </location>
</feature>
<dbReference type="AlphaFoldDB" id="Q5LP50"/>
<dbReference type="EMBL" id="CP000031">
    <property type="protein sequence ID" value="AAV96238.1"/>
    <property type="molecule type" value="Genomic_DNA"/>
</dbReference>
<evidence type="ECO:0000313" key="2">
    <source>
        <dbReference type="EMBL" id="AAV96238.1"/>
    </source>
</evidence>
<sequence length="311" mass="34998">MTSMYRFGSRPESAGSTPKDSVGYRRNAERESLMDRKLLLIILDGVPYRNFRRLFGNLEGWVQSGEARVWKLRAVLPSISASCYASIHTGVTPQEHGCTGNGNVFRLSHKDIFSQVRAGGGVTGAVTHSFWSQFFNRHPFDYVRDVEYDEPESDTINHGRFHTMTGYGHDNQMTPSDVDLFATLTNLCLRFGLSYGILHTCTLDSMGHRFFHDCTEMDHACFVMDEMLAPFIPRWRQLGYDVIVTADHGQDERGHHGGRHPLQQETALYYFGDAEGPDPETVIDQLQLAPTILDRLGAPIAETMKAGSFLT</sequence>
<dbReference type="eggNOG" id="COG1524">
    <property type="taxonomic scope" value="Bacteria"/>
</dbReference>
<gene>
    <name evidence="2" type="ordered locus">SPO3000</name>
</gene>
<reference evidence="2 3" key="2">
    <citation type="journal article" date="2014" name="Stand. Genomic Sci.">
        <title>An updated genome annotation for the model marine bacterium Ruegeria pomeroyi DSS-3.</title>
        <authorList>
            <person name="Rivers A.R."/>
            <person name="Smith C.B."/>
            <person name="Moran M.A."/>
        </authorList>
    </citation>
    <scope>GENOME REANNOTATION</scope>
    <source>
        <strain evidence="3">ATCC 700808 / DSM 15171 / DSS-3</strain>
    </source>
</reference>
<dbReference type="InterPro" id="IPR017850">
    <property type="entry name" value="Alkaline_phosphatase_core_sf"/>
</dbReference>
<accession>Q5LP50</accession>
<name>Q5LP50_RUEPO</name>
<organism evidence="2 3">
    <name type="scientific">Ruegeria pomeroyi (strain ATCC 700808 / DSM 15171 / DSS-3)</name>
    <name type="common">Silicibacter pomeroyi</name>
    <dbReference type="NCBI Taxonomy" id="246200"/>
    <lineage>
        <taxon>Bacteria</taxon>
        <taxon>Pseudomonadati</taxon>
        <taxon>Pseudomonadota</taxon>
        <taxon>Alphaproteobacteria</taxon>
        <taxon>Rhodobacterales</taxon>
        <taxon>Roseobacteraceae</taxon>
        <taxon>Ruegeria</taxon>
    </lineage>
</organism>
<dbReference type="Gene3D" id="3.40.720.10">
    <property type="entry name" value="Alkaline Phosphatase, subunit A"/>
    <property type="match status" value="1"/>
</dbReference>
<keyword evidence="3" id="KW-1185">Reference proteome</keyword>
<evidence type="ECO:0000256" key="1">
    <source>
        <dbReference type="SAM" id="MobiDB-lite"/>
    </source>
</evidence>
<dbReference type="SUPFAM" id="SSF53649">
    <property type="entry name" value="Alkaline phosphatase-like"/>
    <property type="match status" value="1"/>
</dbReference>
<dbReference type="Proteomes" id="UP000001023">
    <property type="component" value="Chromosome"/>
</dbReference>
<evidence type="ECO:0008006" key="4">
    <source>
        <dbReference type="Google" id="ProtNLM"/>
    </source>
</evidence>
<proteinExistence type="predicted"/>
<dbReference type="HOGENOM" id="CLU_087217_0_0_5"/>
<dbReference type="PaxDb" id="246200-SPO3000"/>
<dbReference type="STRING" id="246200.SPO3000"/>